<accession>A0A5B8MDT0</accession>
<protein>
    <recommendedName>
        <fullName evidence="2">DUF676 domain-containing protein</fullName>
    </recommendedName>
</protein>
<feature type="region of interest" description="Disordered" evidence="1">
    <location>
        <begin position="266"/>
        <end position="285"/>
    </location>
</feature>
<dbReference type="InterPro" id="IPR044294">
    <property type="entry name" value="Lipase-like"/>
</dbReference>
<feature type="compositionally biased region" description="Low complexity" evidence="1">
    <location>
        <begin position="411"/>
        <end position="421"/>
    </location>
</feature>
<feature type="region of interest" description="Disordered" evidence="1">
    <location>
        <begin position="1"/>
        <end position="24"/>
    </location>
</feature>
<dbReference type="PANTHER" id="PTHR12482">
    <property type="entry name" value="LIPASE ROG1-RELATED-RELATED"/>
    <property type="match status" value="1"/>
</dbReference>
<gene>
    <name evidence="3" type="ORF">A3770_01p09390</name>
</gene>
<evidence type="ECO:0000256" key="1">
    <source>
        <dbReference type="SAM" id="MobiDB-lite"/>
    </source>
</evidence>
<dbReference type="EMBL" id="CP031034">
    <property type="protein sequence ID" value="QDZ18421.1"/>
    <property type="molecule type" value="Genomic_DNA"/>
</dbReference>
<feature type="compositionally biased region" description="Low complexity" evidence="1">
    <location>
        <begin position="106"/>
        <end position="118"/>
    </location>
</feature>
<feature type="compositionally biased region" description="Low complexity" evidence="1">
    <location>
        <begin position="11"/>
        <end position="22"/>
    </location>
</feature>
<keyword evidence="4" id="KW-1185">Reference proteome</keyword>
<dbReference type="SUPFAM" id="SSF53474">
    <property type="entry name" value="alpha/beta-Hydrolases"/>
    <property type="match status" value="1"/>
</dbReference>
<feature type="compositionally biased region" description="Polar residues" evidence="1">
    <location>
        <begin position="91"/>
        <end position="100"/>
    </location>
</feature>
<feature type="region of interest" description="Disordered" evidence="1">
    <location>
        <begin position="410"/>
        <end position="438"/>
    </location>
</feature>
<dbReference type="InterPro" id="IPR029058">
    <property type="entry name" value="AB_hydrolase_fold"/>
</dbReference>
<feature type="compositionally biased region" description="Basic and acidic residues" evidence="1">
    <location>
        <begin position="422"/>
        <end position="438"/>
    </location>
</feature>
<dbReference type="PANTHER" id="PTHR12482:SF5">
    <property type="entry name" value="DUF676 DOMAIN-CONTAINING PROTEIN"/>
    <property type="match status" value="1"/>
</dbReference>
<feature type="domain" description="DUF676" evidence="2">
    <location>
        <begin position="514"/>
        <end position="719"/>
    </location>
</feature>
<dbReference type="Pfam" id="PF05057">
    <property type="entry name" value="DUF676"/>
    <property type="match status" value="1"/>
</dbReference>
<dbReference type="Gene3D" id="3.40.50.1820">
    <property type="entry name" value="alpha/beta hydrolase"/>
    <property type="match status" value="1"/>
</dbReference>
<dbReference type="AlphaFoldDB" id="A0A5B8MDT0"/>
<evidence type="ECO:0000313" key="3">
    <source>
        <dbReference type="EMBL" id="QDZ18421.1"/>
    </source>
</evidence>
<sequence length="817" mass="91675">MSCFRLGKQTSSSEGGASVSGATDREAPRTCSELVLLVGLHNFFNLDLLHRGWFKVSVDVRVVDGGLLGSSSRDRSLQRSECEVDLAMDTQGHNSASTSPEKGDSHASAYAKGSGGSAPSMYRDKNLKTFCAPFYIEYIEQDVLIQKTVLYRITLKNHELLERAKIELNFTLHHAALSEDTKPSSSSFMAAASEKITLSNLYNVQQYFVPLHFEKSFLSLTNVSIFASLGGLISGKRKSSLSCAIDRSSLDSLDADSWSSFLSLKSNPTPSKEQEHHFGSTITEEDLRKEPPEVLEGLICKLQETLSQLFVLESVGKSKQMSGNISEFRQNLMNLPTLESKDPTKLAKEVMKILIELRKLCRFAIMQHTSPAQNMVSFLFEHWRASRFRVWSKHIKHQVDRYERKVLRPASSSLSNENSSSSRKDSCKSDGPRSRKVSKMDIMHQMQYTDERFAAEACPTIYTDQPCSFDYEPSEEAPILDILRLHEFPEVINVESNIGTSKFMDFLNSEEGRPKHIIFFVHGFMGGPQDLRYFHSFLKLRYPHVICHYSKENFKKTDSSFEDMGGRLAAEVLQVVERLMPPLAQNGGPGAAEGRATSWEDYGGLRISFVGHSIGNIIIRAALAMPQMKVLRKFLWTFLSVSGPHTGFQGVNAVQKAALVFLTKFRKVRSICELSMCDQRNHEDSFLYKLSKKPTFAHFKYVLLLGSKQDGYVPPGSATMTKMVNVDRDGKLHGDLVDNFISEISNSASLSASARSAHAYRYVVDFQKLRAHSVAQRVIGRAAHVELLCSPTYIPMFTWCLLTPEMFGQPDKIVIDI</sequence>
<dbReference type="InterPro" id="IPR007751">
    <property type="entry name" value="DUF676_lipase-like"/>
</dbReference>
<reference evidence="3 4" key="1">
    <citation type="submission" date="2018-07" db="EMBL/GenBank/DDBJ databases">
        <title>The complete nuclear genome of the prasinophyte Chloropicon primus (CCMP1205).</title>
        <authorList>
            <person name="Pombert J.-F."/>
            <person name="Otis C."/>
            <person name="Turmel M."/>
            <person name="Lemieux C."/>
        </authorList>
    </citation>
    <scope>NUCLEOTIDE SEQUENCE [LARGE SCALE GENOMIC DNA]</scope>
    <source>
        <strain evidence="3 4">CCMP1205</strain>
    </source>
</reference>
<dbReference type="OrthoDB" id="273452at2759"/>
<proteinExistence type="predicted"/>
<evidence type="ECO:0000313" key="4">
    <source>
        <dbReference type="Proteomes" id="UP000316726"/>
    </source>
</evidence>
<feature type="region of interest" description="Disordered" evidence="1">
    <location>
        <begin position="91"/>
        <end position="118"/>
    </location>
</feature>
<evidence type="ECO:0000259" key="2">
    <source>
        <dbReference type="Pfam" id="PF05057"/>
    </source>
</evidence>
<organism evidence="3 4">
    <name type="scientific">Chloropicon primus</name>
    <dbReference type="NCBI Taxonomy" id="1764295"/>
    <lineage>
        <taxon>Eukaryota</taxon>
        <taxon>Viridiplantae</taxon>
        <taxon>Chlorophyta</taxon>
        <taxon>Chloropicophyceae</taxon>
        <taxon>Chloropicales</taxon>
        <taxon>Chloropicaceae</taxon>
        <taxon>Chloropicon</taxon>
    </lineage>
</organism>
<dbReference type="Proteomes" id="UP000316726">
    <property type="component" value="Chromosome 1"/>
</dbReference>
<name>A0A5B8MDT0_9CHLO</name>